<keyword evidence="3" id="KW-1185">Reference proteome</keyword>
<dbReference type="EMBL" id="OZ022409">
    <property type="protein sequence ID" value="CAK9440034.1"/>
    <property type="molecule type" value="Genomic_DNA"/>
</dbReference>
<organism evidence="2 3">
    <name type="scientific">Lodderomyces beijingensis</name>
    <dbReference type="NCBI Taxonomy" id="1775926"/>
    <lineage>
        <taxon>Eukaryota</taxon>
        <taxon>Fungi</taxon>
        <taxon>Dikarya</taxon>
        <taxon>Ascomycota</taxon>
        <taxon>Saccharomycotina</taxon>
        <taxon>Pichiomycetes</taxon>
        <taxon>Debaryomycetaceae</taxon>
        <taxon>Candida/Lodderomyces clade</taxon>
        <taxon>Lodderomyces</taxon>
    </lineage>
</organism>
<sequence length="342" mass="39306">MDENDFDELSLPLHRFNKSKVVFKKKTITKSPPSGVSGTRKRRPVFEEEEDKEETEEEDDERIDELARANAALKTSTAGRFKGKEKPGVSTQTTTTSKRRMDLSRYMSSSTPSTNPLDPQSSLENIDGEELSLLEFDEDDPENNPVIANLEEFDILQLPPPPPPPSLRRPEPPRDPPKKYVPIETNSMLRTSKRQYLTDLGKEYQDERNYDDGTGDAEPKRLDELNRGNNNNNNDDDVHAADDLSDTDMGVLQSRGIDFENKFNREIASDIESDDETPKLKVEEVKIYTAREQIERIGRMLEIAKRRKEEVLKKRADVLRMRDAVRRSREDLIRRLNSVSIE</sequence>
<dbReference type="Proteomes" id="UP001497383">
    <property type="component" value="Chromosome 5"/>
</dbReference>
<dbReference type="GeneID" id="92209330"/>
<reference evidence="2 3" key="1">
    <citation type="submission" date="2024-03" db="EMBL/GenBank/DDBJ databases">
        <authorList>
            <person name="Brejova B."/>
        </authorList>
    </citation>
    <scope>NUCLEOTIDE SEQUENCE [LARGE SCALE GENOMIC DNA]</scope>
    <source>
        <strain evidence="2 3">CBS 14171</strain>
    </source>
</reference>
<protein>
    <recommendedName>
        <fullName evidence="4">INO80 complex subunit B-like conserved region domain-containing protein</fullName>
    </recommendedName>
</protein>
<evidence type="ECO:0000256" key="1">
    <source>
        <dbReference type="SAM" id="MobiDB-lite"/>
    </source>
</evidence>
<feature type="compositionally biased region" description="Acidic residues" evidence="1">
    <location>
        <begin position="47"/>
        <end position="63"/>
    </location>
</feature>
<feature type="region of interest" description="Disordered" evidence="1">
    <location>
        <begin position="25"/>
        <end position="237"/>
    </location>
</feature>
<gene>
    <name evidence="2" type="ORF">LODBEIA_P41340</name>
</gene>
<feature type="compositionally biased region" description="Basic and acidic residues" evidence="1">
    <location>
        <begin position="168"/>
        <end position="178"/>
    </location>
</feature>
<accession>A0ABP0ZP23</accession>
<proteinExistence type="predicted"/>
<dbReference type="RefSeq" id="XP_066831072.1">
    <property type="nucleotide sequence ID" value="XM_066974322.1"/>
</dbReference>
<feature type="compositionally biased region" description="Basic and acidic residues" evidence="1">
    <location>
        <begin position="200"/>
        <end position="226"/>
    </location>
</feature>
<evidence type="ECO:0000313" key="3">
    <source>
        <dbReference type="Proteomes" id="UP001497383"/>
    </source>
</evidence>
<evidence type="ECO:0000313" key="2">
    <source>
        <dbReference type="EMBL" id="CAK9440034.1"/>
    </source>
</evidence>
<evidence type="ECO:0008006" key="4">
    <source>
        <dbReference type="Google" id="ProtNLM"/>
    </source>
</evidence>
<feature type="compositionally biased region" description="Acidic residues" evidence="1">
    <location>
        <begin position="126"/>
        <end position="142"/>
    </location>
</feature>
<name>A0ABP0ZP23_9ASCO</name>
<feature type="compositionally biased region" description="Pro residues" evidence="1">
    <location>
        <begin position="158"/>
        <end position="167"/>
    </location>
</feature>
<feature type="compositionally biased region" description="Polar residues" evidence="1">
    <location>
        <begin position="106"/>
        <end position="124"/>
    </location>
</feature>